<evidence type="ECO:0000313" key="3">
    <source>
        <dbReference type="Proteomes" id="UP000194236"/>
    </source>
</evidence>
<dbReference type="EMBL" id="MUJZ01018109">
    <property type="protein sequence ID" value="OTF80459.1"/>
    <property type="molecule type" value="Genomic_DNA"/>
</dbReference>
<accession>A0A1Y3BHN7</accession>
<proteinExistence type="predicted"/>
<keyword evidence="1" id="KW-1133">Transmembrane helix</keyword>
<reference evidence="2 3" key="1">
    <citation type="submission" date="2017-03" db="EMBL/GenBank/DDBJ databases">
        <title>Genome Survey of Euroglyphus maynei.</title>
        <authorList>
            <person name="Arlian L.G."/>
            <person name="Morgan M.S."/>
            <person name="Rider S.D."/>
        </authorList>
    </citation>
    <scope>NUCLEOTIDE SEQUENCE [LARGE SCALE GENOMIC DNA]</scope>
    <source>
        <strain evidence="2">Arlian Lab</strain>
        <tissue evidence="2">Whole body</tissue>
    </source>
</reference>
<protein>
    <submittedName>
        <fullName evidence="2">Uncharacterized protein</fullName>
    </submittedName>
</protein>
<evidence type="ECO:0000313" key="2">
    <source>
        <dbReference type="EMBL" id="OTF80459.1"/>
    </source>
</evidence>
<keyword evidence="1" id="KW-0472">Membrane</keyword>
<dbReference type="Proteomes" id="UP000194236">
    <property type="component" value="Unassembled WGS sequence"/>
</dbReference>
<name>A0A1Y3BHN7_EURMA</name>
<organism evidence="2 3">
    <name type="scientific">Euroglyphus maynei</name>
    <name type="common">Mayne's house dust mite</name>
    <dbReference type="NCBI Taxonomy" id="6958"/>
    <lineage>
        <taxon>Eukaryota</taxon>
        <taxon>Metazoa</taxon>
        <taxon>Ecdysozoa</taxon>
        <taxon>Arthropoda</taxon>
        <taxon>Chelicerata</taxon>
        <taxon>Arachnida</taxon>
        <taxon>Acari</taxon>
        <taxon>Acariformes</taxon>
        <taxon>Sarcoptiformes</taxon>
        <taxon>Astigmata</taxon>
        <taxon>Psoroptidia</taxon>
        <taxon>Analgoidea</taxon>
        <taxon>Pyroglyphidae</taxon>
        <taxon>Pyroglyphinae</taxon>
        <taxon>Euroglyphus</taxon>
    </lineage>
</organism>
<gene>
    <name evidence="2" type="ORF">BLA29_001047</name>
</gene>
<keyword evidence="1" id="KW-0812">Transmembrane</keyword>
<sequence length="189" mass="21269">MRHIGSSSERTPLHHHASSPTAIPIELQRLQHPNAGIVHEGRHVRTRRSILINDTAIMNATFAPMMHSVQIISPIEDFDEQELNAWEKLMQLEGSVEQVSPDNDDSPSFTIATTSVTGHRTSLSGLNGHHSYCFSRVHLITASVLLSSVTVILSMILYMICSYLYQRQQTRHDKNTAVTKEKISYFSYA</sequence>
<comment type="caution">
    <text evidence="2">The sequence shown here is derived from an EMBL/GenBank/DDBJ whole genome shotgun (WGS) entry which is preliminary data.</text>
</comment>
<keyword evidence="3" id="KW-1185">Reference proteome</keyword>
<evidence type="ECO:0000256" key="1">
    <source>
        <dbReference type="SAM" id="Phobius"/>
    </source>
</evidence>
<dbReference type="AlphaFoldDB" id="A0A1Y3BHN7"/>
<feature type="transmembrane region" description="Helical" evidence="1">
    <location>
        <begin position="139"/>
        <end position="165"/>
    </location>
</feature>